<evidence type="ECO:0000313" key="2">
    <source>
        <dbReference type="Proteomes" id="UP001362999"/>
    </source>
</evidence>
<accession>A0AAV9ZRQ0</accession>
<organism evidence="1 2">
    <name type="scientific">Favolaschia claudopus</name>
    <dbReference type="NCBI Taxonomy" id="2862362"/>
    <lineage>
        <taxon>Eukaryota</taxon>
        <taxon>Fungi</taxon>
        <taxon>Dikarya</taxon>
        <taxon>Basidiomycota</taxon>
        <taxon>Agaricomycotina</taxon>
        <taxon>Agaricomycetes</taxon>
        <taxon>Agaricomycetidae</taxon>
        <taxon>Agaricales</taxon>
        <taxon>Marasmiineae</taxon>
        <taxon>Mycenaceae</taxon>
        <taxon>Favolaschia</taxon>
    </lineage>
</organism>
<evidence type="ECO:0000313" key="1">
    <source>
        <dbReference type="EMBL" id="KAK6989018.1"/>
    </source>
</evidence>
<sequence>MCQNIKRRMERNGRRCAAVATYASIEVRLRRQTLAAGIDRKANEGGEYMAFMQAQVALLKVSRYGFRRGVNASTQNVGSQGIGGDKVLKLGQPRLAARMLQDLRLNFVFTYAHPSEVYPAPDNTILYVVAKAVFPVGQVILLEALRTAPFPGNPTDNEYEGHFFLFRPLGWTN</sequence>
<name>A0AAV9ZRQ0_9AGAR</name>
<protein>
    <submittedName>
        <fullName evidence="1">Uncharacterized protein</fullName>
    </submittedName>
</protein>
<keyword evidence="2" id="KW-1185">Reference proteome</keyword>
<dbReference type="EMBL" id="JAWWNJ010000118">
    <property type="protein sequence ID" value="KAK6989018.1"/>
    <property type="molecule type" value="Genomic_DNA"/>
</dbReference>
<dbReference type="AlphaFoldDB" id="A0AAV9ZRQ0"/>
<reference evidence="1 2" key="1">
    <citation type="journal article" date="2024" name="J Genomics">
        <title>Draft genome sequencing and assembly of Favolaschia claudopus CIRM-BRFM 2984 isolated from oak limbs.</title>
        <authorList>
            <person name="Navarro D."/>
            <person name="Drula E."/>
            <person name="Chaduli D."/>
            <person name="Cazenave R."/>
            <person name="Ahrendt S."/>
            <person name="Wang J."/>
            <person name="Lipzen A."/>
            <person name="Daum C."/>
            <person name="Barry K."/>
            <person name="Grigoriev I.V."/>
            <person name="Favel A."/>
            <person name="Rosso M.N."/>
            <person name="Martin F."/>
        </authorList>
    </citation>
    <scope>NUCLEOTIDE SEQUENCE [LARGE SCALE GENOMIC DNA]</scope>
    <source>
        <strain evidence="1 2">CIRM-BRFM 2984</strain>
    </source>
</reference>
<proteinExistence type="predicted"/>
<gene>
    <name evidence="1" type="ORF">R3P38DRAFT_2803957</name>
</gene>
<comment type="caution">
    <text evidence="1">The sequence shown here is derived from an EMBL/GenBank/DDBJ whole genome shotgun (WGS) entry which is preliminary data.</text>
</comment>
<dbReference type="Proteomes" id="UP001362999">
    <property type="component" value="Unassembled WGS sequence"/>
</dbReference>